<proteinExistence type="predicted"/>
<dbReference type="EMBL" id="CAJVPU010030866">
    <property type="protein sequence ID" value="CAG8715308.1"/>
    <property type="molecule type" value="Genomic_DNA"/>
</dbReference>
<protein>
    <submittedName>
        <fullName evidence="1">3912_t:CDS:1</fullName>
    </submittedName>
</protein>
<gene>
    <name evidence="1" type="ORF">DHETER_LOCUS12507</name>
</gene>
<name>A0ACA9PMI2_9GLOM</name>
<sequence>EESNYLKSPDIVLKDEHKTFKFHIIKEDVYPPKNKLKYTQHPAKYPIPHNYVVRTMYSKKKYIVECLIVYIDDKLLYQIYFGEYLDKLVELDQSTSHAAQLYCEALVKDIQNNKQVESKSRLSEPLLFGLCYKSVEAVCKIVTSNELEVYRSLARLDEMLIRAGAVYNMRQEITNRVNEKIPISL</sequence>
<evidence type="ECO:0000313" key="2">
    <source>
        <dbReference type="Proteomes" id="UP000789702"/>
    </source>
</evidence>
<reference evidence="1" key="1">
    <citation type="submission" date="2021-06" db="EMBL/GenBank/DDBJ databases">
        <authorList>
            <person name="Kallberg Y."/>
            <person name="Tangrot J."/>
            <person name="Rosling A."/>
        </authorList>
    </citation>
    <scope>NUCLEOTIDE SEQUENCE</scope>
    <source>
        <strain evidence="1">IL203A</strain>
    </source>
</reference>
<comment type="caution">
    <text evidence="1">The sequence shown here is derived from an EMBL/GenBank/DDBJ whole genome shotgun (WGS) entry which is preliminary data.</text>
</comment>
<feature type="non-terminal residue" evidence="1">
    <location>
        <position position="1"/>
    </location>
</feature>
<keyword evidence="2" id="KW-1185">Reference proteome</keyword>
<evidence type="ECO:0000313" key="1">
    <source>
        <dbReference type="EMBL" id="CAG8715308.1"/>
    </source>
</evidence>
<organism evidence="1 2">
    <name type="scientific">Dentiscutata heterogama</name>
    <dbReference type="NCBI Taxonomy" id="1316150"/>
    <lineage>
        <taxon>Eukaryota</taxon>
        <taxon>Fungi</taxon>
        <taxon>Fungi incertae sedis</taxon>
        <taxon>Mucoromycota</taxon>
        <taxon>Glomeromycotina</taxon>
        <taxon>Glomeromycetes</taxon>
        <taxon>Diversisporales</taxon>
        <taxon>Gigasporaceae</taxon>
        <taxon>Dentiscutata</taxon>
    </lineage>
</organism>
<feature type="non-terminal residue" evidence="1">
    <location>
        <position position="185"/>
    </location>
</feature>
<dbReference type="Proteomes" id="UP000789702">
    <property type="component" value="Unassembled WGS sequence"/>
</dbReference>
<accession>A0ACA9PMI2</accession>